<proteinExistence type="predicted"/>
<sequence>MLYDNLLTSPQSIRWAKTIQQKEYKPFGVTFSQNGSLILVSIERTFVIMRASDGVLYSQYRKEIIEGTHFMESRGLVLTSDADPMAYIFVRGSYQYYLTRFLASQTASLSTSWVLTSSNSSTLGIRLQETSFGRVLIAFAKQGSFLALHMINTTSSTPQIIDSASVSRIDFPQSFSMYSNAEQIAMATDSYYSNLTIYQVKIDSSTKRFTQMKGWGVAINIGIQDLYFDSTESDTFSLLFNNAVSIILS</sequence>
<gene>
    <name evidence="1" type="ORF">FGO68_gene6254</name>
</gene>
<dbReference type="Proteomes" id="UP000785679">
    <property type="component" value="Unassembled WGS sequence"/>
</dbReference>
<evidence type="ECO:0000313" key="1">
    <source>
        <dbReference type="EMBL" id="TNV87161.1"/>
    </source>
</evidence>
<dbReference type="AlphaFoldDB" id="A0A8J8P7X6"/>
<accession>A0A8J8P7X6</accession>
<keyword evidence="2" id="KW-1185">Reference proteome</keyword>
<evidence type="ECO:0000313" key="2">
    <source>
        <dbReference type="Proteomes" id="UP000785679"/>
    </source>
</evidence>
<comment type="caution">
    <text evidence="1">The sequence shown here is derived from an EMBL/GenBank/DDBJ whole genome shotgun (WGS) entry which is preliminary data.</text>
</comment>
<organism evidence="1 2">
    <name type="scientific">Halteria grandinella</name>
    <dbReference type="NCBI Taxonomy" id="5974"/>
    <lineage>
        <taxon>Eukaryota</taxon>
        <taxon>Sar</taxon>
        <taxon>Alveolata</taxon>
        <taxon>Ciliophora</taxon>
        <taxon>Intramacronucleata</taxon>
        <taxon>Spirotrichea</taxon>
        <taxon>Stichotrichia</taxon>
        <taxon>Sporadotrichida</taxon>
        <taxon>Halteriidae</taxon>
        <taxon>Halteria</taxon>
    </lineage>
</organism>
<reference evidence="1" key="1">
    <citation type="submission" date="2019-06" db="EMBL/GenBank/DDBJ databases">
        <authorList>
            <person name="Zheng W."/>
        </authorList>
    </citation>
    <scope>NUCLEOTIDE SEQUENCE</scope>
    <source>
        <strain evidence="1">QDHG01</strain>
    </source>
</reference>
<name>A0A8J8P7X6_HALGN</name>
<protein>
    <submittedName>
        <fullName evidence="1">Uncharacterized protein</fullName>
    </submittedName>
</protein>
<dbReference type="EMBL" id="RRYP01000600">
    <property type="protein sequence ID" value="TNV87161.1"/>
    <property type="molecule type" value="Genomic_DNA"/>
</dbReference>